<organism evidence="1 2">
    <name type="scientific">Clostridium carnis</name>
    <dbReference type="NCBI Taxonomy" id="1530"/>
    <lineage>
        <taxon>Bacteria</taxon>
        <taxon>Bacillati</taxon>
        <taxon>Bacillota</taxon>
        <taxon>Clostridia</taxon>
        <taxon>Eubacteriales</taxon>
        <taxon>Clostridiaceae</taxon>
        <taxon>Clostridium</taxon>
    </lineage>
</organism>
<evidence type="ECO:0000313" key="2">
    <source>
        <dbReference type="Proteomes" id="UP000277570"/>
    </source>
</evidence>
<keyword evidence="2" id="KW-1185">Reference proteome</keyword>
<dbReference type="EMBL" id="UYIN01000024">
    <property type="protein sequence ID" value="VDG74706.1"/>
    <property type="molecule type" value="Genomic_DNA"/>
</dbReference>
<name>A0ABY6T2W3_9CLOT</name>
<dbReference type="Pfam" id="PF20536">
    <property type="entry name" value="DUF6751"/>
    <property type="match status" value="1"/>
</dbReference>
<protein>
    <submittedName>
        <fullName evidence="1">Uncharacterized protein</fullName>
    </submittedName>
</protein>
<comment type="caution">
    <text evidence="1">The sequence shown here is derived from an EMBL/GenBank/DDBJ whole genome shotgun (WGS) entry which is preliminary data.</text>
</comment>
<dbReference type="InterPro" id="IPR046639">
    <property type="entry name" value="DUF6751"/>
</dbReference>
<proteinExistence type="predicted"/>
<gene>
    <name evidence="1" type="ORF">NCTC10913_04950</name>
</gene>
<accession>A0ABY6T2W3</accession>
<reference evidence="1 2" key="1">
    <citation type="submission" date="2018-11" db="EMBL/GenBank/DDBJ databases">
        <authorList>
            <consortium name="Pathogen Informatics"/>
        </authorList>
    </citation>
    <scope>NUCLEOTIDE SEQUENCE [LARGE SCALE GENOMIC DNA]</scope>
    <source>
        <strain evidence="1 2">NCTC10913</strain>
    </source>
</reference>
<sequence>MFMGILFKNTDITIYNKYYDTENDIDRYQRTVVEGVNWQGKRNAIVTDKGLNRDDSILIFIDVNSVEGKQYISPKRFNKLSHEERVNYFTFGLNDYIAKGNIDFEISGISPNSLADLENEYDDVVRILGTKEWSRHWEVECK</sequence>
<dbReference type="Proteomes" id="UP000277570">
    <property type="component" value="Unassembled WGS sequence"/>
</dbReference>
<evidence type="ECO:0000313" key="1">
    <source>
        <dbReference type="EMBL" id="VDG74706.1"/>
    </source>
</evidence>